<dbReference type="OrthoDB" id="6345017at2759"/>
<dbReference type="GO" id="GO:0016020">
    <property type="term" value="C:membrane"/>
    <property type="evidence" value="ECO:0007669"/>
    <property type="project" value="UniProtKB-SubCell"/>
</dbReference>
<dbReference type="InterPro" id="IPR051275">
    <property type="entry name" value="Cell_adhesion_signaling"/>
</dbReference>
<keyword evidence="3" id="KW-1015">Disulfide bond</keyword>
<accession>A0A6P3XN28</accession>
<organism evidence="9 10">
    <name type="scientific">Dinoponera quadriceps</name>
    <name type="common">South American ant</name>
    <dbReference type="NCBI Taxonomy" id="609295"/>
    <lineage>
        <taxon>Eukaryota</taxon>
        <taxon>Metazoa</taxon>
        <taxon>Ecdysozoa</taxon>
        <taxon>Arthropoda</taxon>
        <taxon>Hexapoda</taxon>
        <taxon>Insecta</taxon>
        <taxon>Pterygota</taxon>
        <taxon>Neoptera</taxon>
        <taxon>Endopterygota</taxon>
        <taxon>Hymenoptera</taxon>
        <taxon>Apocrita</taxon>
        <taxon>Aculeata</taxon>
        <taxon>Formicoidea</taxon>
        <taxon>Formicidae</taxon>
        <taxon>Ponerinae</taxon>
        <taxon>Ponerini</taxon>
        <taxon>Dinoponera</taxon>
    </lineage>
</organism>
<evidence type="ECO:0000256" key="7">
    <source>
        <dbReference type="SAM" id="Phobius"/>
    </source>
</evidence>
<feature type="compositionally biased region" description="Polar residues" evidence="6">
    <location>
        <begin position="398"/>
        <end position="409"/>
    </location>
</feature>
<evidence type="ECO:0000256" key="1">
    <source>
        <dbReference type="ARBA" id="ARBA00004479"/>
    </source>
</evidence>
<dbReference type="Pfam" id="PF08205">
    <property type="entry name" value="C2-set_2"/>
    <property type="match status" value="1"/>
</dbReference>
<comment type="subcellular location">
    <subcellularLocation>
        <location evidence="1">Membrane</location>
        <topology evidence="1">Single-pass type I membrane protein</topology>
    </subcellularLocation>
</comment>
<gene>
    <name evidence="10" type="primary">LOC106746959</name>
</gene>
<evidence type="ECO:0000256" key="3">
    <source>
        <dbReference type="ARBA" id="ARBA00023157"/>
    </source>
</evidence>
<evidence type="ECO:0000313" key="10">
    <source>
        <dbReference type="RefSeq" id="XP_014479642.1"/>
    </source>
</evidence>
<feature type="domain" description="CD80-like immunoglobulin C2-set" evidence="8">
    <location>
        <begin position="167"/>
        <end position="234"/>
    </location>
</feature>
<dbReference type="CDD" id="cd00096">
    <property type="entry name" value="Ig"/>
    <property type="match status" value="1"/>
</dbReference>
<dbReference type="RefSeq" id="XP_014479642.1">
    <property type="nucleotide sequence ID" value="XM_014624156.1"/>
</dbReference>
<protein>
    <submittedName>
        <fullName evidence="10">Fasciclin-3 isoform X1</fullName>
    </submittedName>
</protein>
<dbReference type="KEGG" id="dqu:106746959"/>
<dbReference type="CTD" id="35097"/>
<sequence>MCTEEATNRRKMMLTTTTTVAWACFLAVLCATTVKAKSTSPEIIIEPHNVTAVRVGNSLQIMCRVPQPILVCRVEIPGEGNAILLSPGQLAEDGIEYYGAGFDKGHCGVRIARVKETHDGLFKCSVATTNSRQEINAGLNIIVAKPPKEIFLKASNLNRGGSAHIKGDQIIVSCYAPNGRPAPNISIYLGNDLLDETQQYEHSIQPTGIKNVTHVLDWKDNGKTIRCVGNHIALDKPLEASMLLDVQFPPQPRTIFERFGYVIGRQGSVNITVYANPKPDFKWKIGDEVIFAGQTDETNRLQTSTAIDMGDGGWGLILSINNVQKSDTEKEYILEARNDLGSESYKLILSTSSEPAGFDLDAGSIIGIVVGVMVLVLIIFLIVFARATGRWCFAGRSSTRNLGESSDTESAGRYSRSEVDGSSSRGRRRPRINLSRLFGRNKDKVSGADTDTMRTVVTIDDEKLQTAEAVAQEGKTNPPTSEGGIVYAELDLTQQQQGAAPRRLNEDKTEYAEILYTKPEAEEAADK</sequence>
<evidence type="ECO:0000259" key="8">
    <source>
        <dbReference type="Pfam" id="PF08205"/>
    </source>
</evidence>
<dbReference type="AlphaFoldDB" id="A0A6P3XN28"/>
<keyword evidence="7" id="KW-0812">Transmembrane</keyword>
<evidence type="ECO:0000256" key="6">
    <source>
        <dbReference type="SAM" id="MobiDB-lite"/>
    </source>
</evidence>
<dbReference type="PANTHER" id="PTHR11640">
    <property type="entry name" value="NEPHRIN"/>
    <property type="match status" value="1"/>
</dbReference>
<evidence type="ECO:0000256" key="2">
    <source>
        <dbReference type="ARBA" id="ARBA00023136"/>
    </source>
</evidence>
<keyword evidence="4" id="KW-0325">Glycoprotein</keyword>
<dbReference type="InterPro" id="IPR013783">
    <property type="entry name" value="Ig-like_fold"/>
</dbReference>
<feature type="region of interest" description="Disordered" evidence="6">
    <location>
        <begin position="398"/>
        <end position="432"/>
    </location>
</feature>
<dbReference type="GeneID" id="106746959"/>
<keyword evidence="2 7" id="KW-0472">Membrane</keyword>
<reference evidence="10" key="1">
    <citation type="submission" date="2025-08" db="UniProtKB">
        <authorList>
            <consortium name="RefSeq"/>
        </authorList>
    </citation>
    <scope>IDENTIFICATION</scope>
</reference>
<dbReference type="InterPro" id="IPR036179">
    <property type="entry name" value="Ig-like_dom_sf"/>
</dbReference>
<evidence type="ECO:0000256" key="4">
    <source>
        <dbReference type="ARBA" id="ARBA00023180"/>
    </source>
</evidence>
<name>A0A6P3XN28_DINQU</name>
<feature type="transmembrane region" description="Helical" evidence="7">
    <location>
        <begin position="362"/>
        <end position="384"/>
    </location>
</feature>
<dbReference type="Proteomes" id="UP000515204">
    <property type="component" value="Unplaced"/>
</dbReference>
<keyword evidence="9" id="KW-1185">Reference proteome</keyword>
<keyword evidence="7" id="KW-1133">Transmembrane helix</keyword>
<dbReference type="Gene3D" id="2.60.40.10">
    <property type="entry name" value="Immunoglobulins"/>
    <property type="match status" value="2"/>
</dbReference>
<proteinExistence type="predicted"/>
<evidence type="ECO:0000256" key="5">
    <source>
        <dbReference type="ARBA" id="ARBA00023319"/>
    </source>
</evidence>
<keyword evidence="5" id="KW-0393">Immunoglobulin domain</keyword>
<dbReference type="SUPFAM" id="SSF48726">
    <property type="entry name" value="Immunoglobulin"/>
    <property type="match status" value="3"/>
</dbReference>
<dbReference type="InterPro" id="IPR013162">
    <property type="entry name" value="CD80_C2-set"/>
</dbReference>
<evidence type="ECO:0000313" key="9">
    <source>
        <dbReference type="Proteomes" id="UP000515204"/>
    </source>
</evidence>